<dbReference type="SUPFAM" id="SSF81338">
    <property type="entry name" value="Aquaporin-like"/>
    <property type="match status" value="1"/>
</dbReference>
<evidence type="ECO:0000256" key="6">
    <source>
        <dbReference type="RuleBase" id="RU000477"/>
    </source>
</evidence>
<dbReference type="PRINTS" id="PR00783">
    <property type="entry name" value="MINTRINSICP"/>
</dbReference>
<dbReference type="InterPro" id="IPR034294">
    <property type="entry name" value="Aquaporin_transptr"/>
</dbReference>
<keyword evidence="3 6" id="KW-0812">Transmembrane</keyword>
<feature type="transmembrane region" description="Helical" evidence="7">
    <location>
        <begin position="96"/>
        <end position="113"/>
    </location>
</feature>
<organism evidence="8 9">
    <name type="scientific">Onchocerca volvulus</name>
    <dbReference type="NCBI Taxonomy" id="6282"/>
    <lineage>
        <taxon>Eukaryota</taxon>
        <taxon>Metazoa</taxon>
        <taxon>Ecdysozoa</taxon>
        <taxon>Nematoda</taxon>
        <taxon>Chromadorea</taxon>
        <taxon>Rhabditida</taxon>
        <taxon>Spirurina</taxon>
        <taxon>Spiruromorpha</taxon>
        <taxon>Filarioidea</taxon>
        <taxon>Onchocercidae</taxon>
        <taxon>Onchocerca</taxon>
    </lineage>
</organism>
<dbReference type="PANTHER" id="PTHR19139:SF199">
    <property type="entry name" value="MIP17260P"/>
    <property type="match status" value="1"/>
</dbReference>
<evidence type="ECO:0000256" key="7">
    <source>
        <dbReference type="SAM" id="Phobius"/>
    </source>
</evidence>
<evidence type="ECO:0000256" key="2">
    <source>
        <dbReference type="ARBA" id="ARBA00006175"/>
    </source>
</evidence>
<reference evidence="9" key="1">
    <citation type="submission" date="2013-10" db="EMBL/GenBank/DDBJ databases">
        <title>Genome sequencing of Onchocerca volvulus.</title>
        <authorList>
            <person name="Cotton J."/>
            <person name="Tsai J."/>
            <person name="Stanley E."/>
            <person name="Tracey A."/>
            <person name="Holroyd N."/>
            <person name="Lustigman S."/>
            <person name="Berriman M."/>
        </authorList>
    </citation>
    <scope>NUCLEOTIDE SEQUENCE</scope>
</reference>
<protein>
    <recommendedName>
        <fullName evidence="10">Aquaporin</fullName>
    </recommendedName>
</protein>
<feature type="transmembrane region" description="Helical" evidence="7">
    <location>
        <begin position="261"/>
        <end position="280"/>
    </location>
</feature>
<sequence length="359" mass="40288">MDSLFYGDLEYDASSFPQSPIDKKNRCATLNGKLNGTMRDDKERNVNENGKSSNFEMRSFLKNNNHTIKYNNYHTPSTVQYQCNDMDHKISCFGRIIRPCLAEFVAVFLSIFIGKVMESELSVHITASSTERIILQALTDSVIMLVMIMAFQTVHLNPVITLAEFFALTTAWPMCFAMIIMQIFASVTAIAAFAMFRFGDSELQMPTIIPNVTIDRVDATYHLILSQFIGTLLVVIIHLLITTRTGSGLTALAQPGDSPLSVAAAVFVSSLLWSVFFTKFWKFFGRKCLEVLLNSTVGWNPLLAFALASYRSIDCNFAPLQMQGVFWIGPCLASLLACFLYRLLFATKESRLIKCTAWN</sequence>
<feature type="transmembrane region" description="Helical" evidence="7">
    <location>
        <begin position="325"/>
        <end position="344"/>
    </location>
</feature>
<dbReference type="EnsemblMetazoa" id="OVOC10876.1">
    <property type="protein sequence ID" value="OVOC10876.1"/>
    <property type="gene ID" value="WBGene00247685"/>
</dbReference>
<dbReference type="GO" id="GO:0005886">
    <property type="term" value="C:plasma membrane"/>
    <property type="evidence" value="ECO:0007669"/>
    <property type="project" value="TreeGrafter"/>
</dbReference>
<feature type="transmembrane region" description="Helical" evidence="7">
    <location>
        <begin position="292"/>
        <end position="313"/>
    </location>
</feature>
<comment type="subcellular location">
    <subcellularLocation>
        <location evidence="1">Membrane</location>
        <topology evidence="1">Multi-pass membrane protein</topology>
    </subcellularLocation>
</comment>
<dbReference type="OMA" id="FQTVHLN"/>
<keyword evidence="4 7" id="KW-1133">Transmembrane helix</keyword>
<reference evidence="8" key="2">
    <citation type="submission" date="2022-06" db="UniProtKB">
        <authorList>
            <consortium name="EnsemblMetazoa"/>
        </authorList>
    </citation>
    <scope>IDENTIFICATION</scope>
</reference>
<evidence type="ECO:0000256" key="4">
    <source>
        <dbReference type="ARBA" id="ARBA00022989"/>
    </source>
</evidence>
<name>A0A8R1TK31_ONCVO</name>
<dbReference type="AlphaFoldDB" id="A0A8R1TK31"/>
<keyword evidence="9" id="KW-1185">Reference proteome</keyword>
<evidence type="ECO:0000256" key="3">
    <source>
        <dbReference type="ARBA" id="ARBA00022692"/>
    </source>
</evidence>
<keyword evidence="5 7" id="KW-0472">Membrane</keyword>
<accession>A0A8R1TK31</accession>
<dbReference type="InterPro" id="IPR000425">
    <property type="entry name" value="MIP"/>
</dbReference>
<dbReference type="Pfam" id="PF00230">
    <property type="entry name" value="MIP"/>
    <property type="match status" value="1"/>
</dbReference>
<dbReference type="GO" id="GO:0015267">
    <property type="term" value="F:channel activity"/>
    <property type="evidence" value="ECO:0007669"/>
    <property type="project" value="InterPro"/>
</dbReference>
<feature type="transmembrane region" description="Helical" evidence="7">
    <location>
        <begin position="171"/>
        <end position="198"/>
    </location>
</feature>
<evidence type="ECO:0008006" key="10">
    <source>
        <dbReference type="Google" id="ProtNLM"/>
    </source>
</evidence>
<proteinExistence type="inferred from homology"/>
<feature type="transmembrane region" description="Helical" evidence="7">
    <location>
        <begin position="219"/>
        <end position="241"/>
    </location>
</feature>
<evidence type="ECO:0000256" key="1">
    <source>
        <dbReference type="ARBA" id="ARBA00004141"/>
    </source>
</evidence>
<keyword evidence="6" id="KW-0813">Transport</keyword>
<evidence type="ECO:0000313" key="8">
    <source>
        <dbReference type="EnsemblMetazoa" id="OVOC10876.1"/>
    </source>
</evidence>
<evidence type="ECO:0000313" key="9">
    <source>
        <dbReference type="Proteomes" id="UP000024404"/>
    </source>
</evidence>
<dbReference type="InterPro" id="IPR023271">
    <property type="entry name" value="Aquaporin-like"/>
</dbReference>
<comment type="similarity">
    <text evidence="2 6">Belongs to the MIP/aquaporin (TC 1.A.8) family.</text>
</comment>
<dbReference type="EMBL" id="CMVM020000346">
    <property type="status" value="NOT_ANNOTATED_CDS"/>
    <property type="molecule type" value="Genomic_DNA"/>
</dbReference>
<dbReference type="Proteomes" id="UP000024404">
    <property type="component" value="Unassembled WGS sequence"/>
</dbReference>
<evidence type="ECO:0000256" key="5">
    <source>
        <dbReference type="ARBA" id="ARBA00023136"/>
    </source>
</evidence>
<feature type="transmembrane region" description="Helical" evidence="7">
    <location>
        <begin position="133"/>
        <end position="151"/>
    </location>
</feature>
<dbReference type="PANTHER" id="PTHR19139">
    <property type="entry name" value="AQUAPORIN TRANSPORTER"/>
    <property type="match status" value="1"/>
</dbReference>
<dbReference type="Gene3D" id="1.20.1080.10">
    <property type="entry name" value="Glycerol uptake facilitator protein"/>
    <property type="match status" value="1"/>
</dbReference>